<dbReference type="EMBL" id="WACR01000002">
    <property type="protein sequence ID" value="KAB1065689.1"/>
    <property type="molecule type" value="Genomic_DNA"/>
</dbReference>
<reference evidence="1 2" key="1">
    <citation type="submission" date="2019-09" db="EMBL/GenBank/DDBJ databases">
        <title>Genomes of Cryomorphaceae.</title>
        <authorList>
            <person name="Bowman J.P."/>
        </authorList>
    </citation>
    <scope>NUCLEOTIDE SEQUENCE [LARGE SCALE GENOMIC DNA]</scope>
    <source>
        <strain evidence="1 2">KCTC 52047</strain>
    </source>
</reference>
<dbReference type="AlphaFoldDB" id="A0A6N6MDN3"/>
<accession>A0A6N6MDN3</accession>
<name>A0A6N6MDN3_9FLAO</name>
<dbReference type="RefSeq" id="WP_151166514.1">
    <property type="nucleotide sequence ID" value="NZ_WACR01000002.1"/>
</dbReference>
<dbReference type="InterPro" id="IPR039470">
    <property type="entry name" value="Nuc_deoxyri_tr2"/>
</dbReference>
<evidence type="ECO:0000313" key="1">
    <source>
        <dbReference type="EMBL" id="KAB1065689.1"/>
    </source>
</evidence>
<evidence type="ECO:0000313" key="2">
    <source>
        <dbReference type="Proteomes" id="UP000435357"/>
    </source>
</evidence>
<comment type="caution">
    <text evidence="1">The sequence shown here is derived from an EMBL/GenBank/DDBJ whole genome shotgun (WGS) entry which is preliminary data.</text>
</comment>
<protein>
    <submittedName>
        <fullName evidence="1">Uncharacterized protein</fullName>
    </submittedName>
</protein>
<organism evidence="1 2">
    <name type="scientific">Salibacter halophilus</name>
    <dbReference type="NCBI Taxonomy" id="1803916"/>
    <lineage>
        <taxon>Bacteria</taxon>
        <taxon>Pseudomonadati</taxon>
        <taxon>Bacteroidota</taxon>
        <taxon>Flavobacteriia</taxon>
        <taxon>Flavobacteriales</taxon>
        <taxon>Salibacteraceae</taxon>
        <taxon>Salibacter</taxon>
    </lineage>
</organism>
<dbReference type="OrthoDB" id="1492021at2"/>
<gene>
    <name evidence="1" type="ORF">F3059_03265</name>
</gene>
<dbReference type="Proteomes" id="UP000435357">
    <property type="component" value="Unassembled WGS sequence"/>
</dbReference>
<proteinExistence type="predicted"/>
<sequence length="184" mass="21249">MTIETLFASDQKINAHNSVFLAGPSPKDGEMLNGWRRQVIKRFESIEDEQINSMQLIIPQPKTGYWDDVMTEHYTEKDQTLWEHDKMLESKVVAFWLPTFWTSEKAGSYPANIGPSSRFEFGFFLSNAIQNKNQKIIVGSPHRAESLNWAKILCEKYGISWHYPDTDDAIPNSFYNAIVRAIKE</sequence>
<dbReference type="Pfam" id="PF15891">
    <property type="entry name" value="Nuc_deoxyri_tr2"/>
    <property type="match status" value="1"/>
</dbReference>
<keyword evidence="2" id="KW-1185">Reference proteome</keyword>
<dbReference type="Gene3D" id="3.40.50.450">
    <property type="match status" value="1"/>
</dbReference>